<proteinExistence type="predicted"/>
<feature type="compositionally biased region" description="Basic and acidic residues" evidence="1">
    <location>
        <begin position="45"/>
        <end position="61"/>
    </location>
</feature>
<protein>
    <submittedName>
        <fullName evidence="2">Uncharacterized protein</fullName>
    </submittedName>
</protein>
<accession>A0A397JH88</accession>
<keyword evidence="3" id="KW-1185">Reference proteome</keyword>
<feature type="compositionally biased region" description="Polar residues" evidence="1">
    <location>
        <begin position="62"/>
        <end position="83"/>
    </location>
</feature>
<feature type="region of interest" description="Disordered" evidence="1">
    <location>
        <begin position="32"/>
        <end position="89"/>
    </location>
</feature>
<evidence type="ECO:0000313" key="3">
    <source>
        <dbReference type="Proteomes" id="UP000266861"/>
    </source>
</evidence>
<comment type="caution">
    <text evidence="2">The sequence shown here is derived from an EMBL/GenBank/DDBJ whole genome shotgun (WGS) entry which is preliminary data.</text>
</comment>
<dbReference type="AlphaFoldDB" id="A0A397JH88"/>
<evidence type="ECO:0000313" key="2">
    <source>
        <dbReference type="EMBL" id="RHZ87401.1"/>
    </source>
</evidence>
<dbReference type="Proteomes" id="UP000266861">
    <property type="component" value="Unassembled WGS sequence"/>
</dbReference>
<name>A0A397JH88_9GLOM</name>
<evidence type="ECO:0000256" key="1">
    <source>
        <dbReference type="SAM" id="MobiDB-lite"/>
    </source>
</evidence>
<organism evidence="2 3">
    <name type="scientific">Diversispora epigaea</name>
    <dbReference type="NCBI Taxonomy" id="1348612"/>
    <lineage>
        <taxon>Eukaryota</taxon>
        <taxon>Fungi</taxon>
        <taxon>Fungi incertae sedis</taxon>
        <taxon>Mucoromycota</taxon>
        <taxon>Glomeromycotina</taxon>
        <taxon>Glomeromycetes</taxon>
        <taxon>Diversisporales</taxon>
        <taxon>Diversisporaceae</taxon>
        <taxon>Diversispora</taxon>
    </lineage>
</organism>
<reference evidence="2 3" key="1">
    <citation type="submission" date="2018-08" db="EMBL/GenBank/DDBJ databases">
        <title>Genome and evolution of the arbuscular mycorrhizal fungus Diversispora epigaea (formerly Glomus versiforme) and its bacterial endosymbionts.</title>
        <authorList>
            <person name="Sun X."/>
            <person name="Fei Z."/>
            <person name="Harrison M."/>
        </authorList>
    </citation>
    <scope>NUCLEOTIDE SEQUENCE [LARGE SCALE GENOMIC DNA]</scope>
    <source>
        <strain evidence="2 3">IT104</strain>
    </source>
</reference>
<sequence>MIVIRKTNCANLDLSLWNGSLEKWNSARGTRHNGMCSTANHKRKQEVAKAQKEQELQDSNRQDTTYSSLSYTRGEVETQTLDRNSAMDL</sequence>
<gene>
    <name evidence="2" type="ORF">Glove_36g13</name>
</gene>
<dbReference type="EMBL" id="PQFF01000034">
    <property type="protein sequence ID" value="RHZ87401.1"/>
    <property type="molecule type" value="Genomic_DNA"/>
</dbReference>